<keyword evidence="4" id="KW-1185">Reference proteome</keyword>
<dbReference type="STRING" id="1090615.SAMN04515671_4541"/>
<reference evidence="3 4" key="1">
    <citation type="submission" date="2016-10" db="EMBL/GenBank/DDBJ databases">
        <authorList>
            <person name="de Groot N.N."/>
        </authorList>
    </citation>
    <scope>NUCLEOTIDE SEQUENCE [LARGE SCALE GENOMIC DNA]</scope>
    <source>
        <strain evidence="4">P4-7,KCTC 19426,CECT 7604</strain>
    </source>
</reference>
<evidence type="ECO:0000256" key="1">
    <source>
        <dbReference type="ARBA" id="ARBA00022801"/>
    </source>
</evidence>
<dbReference type="Pfam" id="PF01979">
    <property type="entry name" value="Amidohydro_1"/>
    <property type="match status" value="1"/>
</dbReference>
<dbReference type="Gene3D" id="3.20.20.140">
    <property type="entry name" value="Metal-dependent hydrolases"/>
    <property type="match status" value="1"/>
</dbReference>
<accession>A0A1H0TA53</accession>
<dbReference type="EMBL" id="LT629710">
    <property type="protein sequence ID" value="SDP50580.1"/>
    <property type="molecule type" value="Genomic_DNA"/>
</dbReference>
<dbReference type="SUPFAM" id="SSF51338">
    <property type="entry name" value="Composite domain of metallo-dependent hydrolases"/>
    <property type="match status" value="2"/>
</dbReference>
<name>A0A1H0TA53_9ACTN</name>
<protein>
    <submittedName>
        <fullName evidence="3">5-methylthioadenosine/S-adenosylhomocysteine deaminase</fullName>
    </submittedName>
</protein>
<evidence type="ECO:0000313" key="4">
    <source>
        <dbReference type="Proteomes" id="UP000198741"/>
    </source>
</evidence>
<keyword evidence="1" id="KW-0378">Hydrolase</keyword>
<dbReference type="Proteomes" id="UP000198741">
    <property type="component" value="Chromosome I"/>
</dbReference>
<dbReference type="OrthoDB" id="3189065at2"/>
<proteinExistence type="predicted"/>
<dbReference type="InterPro" id="IPR032466">
    <property type="entry name" value="Metal_Hydrolase"/>
</dbReference>
<dbReference type="InterPro" id="IPR006680">
    <property type="entry name" value="Amidohydro-rel"/>
</dbReference>
<dbReference type="AlphaFoldDB" id="A0A1H0TA53"/>
<organism evidence="3 4">
    <name type="scientific">Nakamurella panacisegetis</name>
    <dbReference type="NCBI Taxonomy" id="1090615"/>
    <lineage>
        <taxon>Bacteria</taxon>
        <taxon>Bacillati</taxon>
        <taxon>Actinomycetota</taxon>
        <taxon>Actinomycetes</taxon>
        <taxon>Nakamurellales</taxon>
        <taxon>Nakamurellaceae</taxon>
        <taxon>Nakamurella</taxon>
    </lineage>
</organism>
<dbReference type="CDD" id="cd01298">
    <property type="entry name" value="ATZ_TRZ_like"/>
    <property type="match status" value="1"/>
</dbReference>
<dbReference type="PANTHER" id="PTHR43794">
    <property type="entry name" value="AMINOHYDROLASE SSNA-RELATED"/>
    <property type="match status" value="1"/>
</dbReference>
<evidence type="ECO:0000259" key="2">
    <source>
        <dbReference type="Pfam" id="PF01979"/>
    </source>
</evidence>
<gene>
    <name evidence="3" type="ORF">SAMN04515671_4541</name>
</gene>
<dbReference type="SUPFAM" id="SSF51556">
    <property type="entry name" value="Metallo-dependent hydrolases"/>
    <property type="match status" value="1"/>
</dbReference>
<feature type="domain" description="Amidohydrolase-related" evidence="2">
    <location>
        <begin position="55"/>
        <end position="404"/>
    </location>
</feature>
<sequence>MSEIRIAPLTVVPSAGQVMRNAELAFCTASGRITYLGPPRGPLGPNDVDGDGRLAMPGLINAHTHSAMTLLRGHSDDVPLHTWLTHVRAFELRLTAADVLAGLRLALAEMLRSGTVGFVDMFQWDSTLLGAVSEAGMRVSAAPAVFGYDAVAFPMADATPGAAMLDRTAALAAEFAGDPLVGLAYGLHAPYTCPPDMIADVARRSAVDGIGVHIHLSETQFEVQESLRRFGSSPIRQVADLGLLDGRVHVAHAVHPREGDIELLARPGVTVAHNPVSNLKLGAGIAPVPAYIAGGVQLGLGTDSVASNNTLDMFEEIKNGALVQRGYAADPAVIAGSDLFRMATAGGAAAIDPTLSGVLAVGEAADIVLLDVTGTTATPFGDPGSFLAYAAHGTDVTDVFIAGRGVVRNRVVLAIDEAAARAEVTERAARIVSELVEA</sequence>
<dbReference type="InterPro" id="IPR050287">
    <property type="entry name" value="MTA/SAH_deaminase"/>
</dbReference>
<dbReference type="RefSeq" id="WP_090480827.1">
    <property type="nucleotide sequence ID" value="NZ_LT629710.1"/>
</dbReference>
<dbReference type="Gene3D" id="2.30.40.10">
    <property type="entry name" value="Urease, subunit C, domain 1"/>
    <property type="match status" value="1"/>
</dbReference>
<dbReference type="GO" id="GO:0016810">
    <property type="term" value="F:hydrolase activity, acting on carbon-nitrogen (but not peptide) bonds"/>
    <property type="evidence" value="ECO:0007669"/>
    <property type="project" value="InterPro"/>
</dbReference>
<evidence type="ECO:0000313" key="3">
    <source>
        <dbReference type="EMBL" id="SDP50580.1"/>
    </source>
</evidence>
<dbReference type="PANTHER" id="PTHR43794:SF11">
    <property type="entry name" value="AMIDOHYDROLASE-RELATED DOMAIN-CONTAINING PROTEIN"/>
    <property type="match status" value="1"/>
</dbReference>
<dbReference type="InterPro" id="IPR011059">
    <property type="entry name" value="Metal-dep_hydrolase_composite"/>
</dbReference>